<name>A0A5C1Q9Z2_9SPIO</name>
<organism evidence="1 2">
    <name type="scientific">Thiospirochaeta perfilievii</name>
    <dbReference type="NCBI Taxonomy" id="252967"/>
    <lineage>
        <taxon>Bacteria</taxon>
        <taxon>Pseudomonadati</taxon>
        <taxon>Spirochaetota</taxon>
        <taxon>Spirochaetia</taxon>
        <taxon>Spirochaetales</taxon>
        <taxon>Spirochaetaceae</taxon>
        <taxon>Thiospirochaeta</taxon>
    </lineage>
</organism>
<proteinExistence type="predicted"/>
<sequence>MLYVLDKFRVCEDMDFENQGAIVGLMKDVVTYLKEDKIPNEKYTIDNLIIYMNSLVELQREEDIVKNSWSVSPEPQNTPVDEEVDFHFFPTYLGVAALSLFKQKFPDEYSKISGADKALKNGMKYAVSKKFAGFGFNSDFQRLEAVILLSKGMVAELLIKEPQFCPELLEELKLVLADVVEAVKNKKIVNEFGVNLGNEYKAILIGLDCLK</sequence>
<dbReference type="EMBL" id="CP035807">
    <property type="protein sequence ID" value="QEN04875.1"/>
    <property type="molecule type" value="Genomic_DNA"/>
</dbReference>
<protein>
    <submittedName>
        <fullName evidence="1">Uncharacterized protein</fullName>
    </submittedName>
</protein>
<dbReference type="KEGG" id="sper:EW093_09210"/>
<dbReference type="AlphaFoldDB" id="A0A5C1Q9Z2"/>
<dbReference type="OrthoDB" id="369392at2"/>
<accession>A0A5C1Q9Z2</accession>
<reference evidence="1 2" key="1">
    <citation type="submission" date="2019-02" db="EMBL/GenBank/DDBJ databases">
        <authorList>
            <person name="Fomenkov A."/>
            <person name="Dubinina G."/>
            <person name="Grabovich M."/>
            <person name="Vincze T."/>
            <person name="Roberts R.J."/>
        </authorList>
    </citation>
    <scope>NUCLEOTIDE SEQUENCE [LARGE SCALE GENOMIC DNA]</scope>
    <source>
        <strain evidence="1 2">P</strain>
    </source>
</reference>
<evidence type="ECO:0000313" key="2">
    <source>
        <dbReference type="Proteomes" id="UP000323824"/>
    </source>
</evidence>
<gene>
    <name evidence="1" type="ORF">EW093_09210</name>
</gene>
<keyword evidence="2" id="KW-1185">Reference proteome</keyword>
<evidence type="ECO:0000313" key="1">
    <source>
        <dbReference type="EMBL" id="QEN04875.1"/>
    </source>
</evidence>
<dbReference type="RefSeq" id="WP_149568116.1">
    <property type="nucleotide sequence ID" value="NZ_CP035807.1"/>
</dbReference>
<dbReference type="Proteomes" id="UP000323824">
    <property type="component" value="Chromosome"/>
</dbReference>
<reference evidence="1 2" key="2">
    <citation type="submission" date="2019-09" db="EMBL/GenBank/DDBJ databases">
        <title>Complete Genome Sequence and Methylome Analysis of free living Spirochaetas.</title>
        <authorList>
            <person name="Leshcheva N."/>
            <person name="Mikheeva N."/>
        </authorList>
    </citation>
    <scope>NUCLEOTIDE SEQUENCE [LARGE SCALE GENOMIC DNA]</scope>
    <source>
        <strain evidence="1 2">P</strain>
    </source>
</reference>